<organism evidence="1 2">
    <name type="scientific">Dryococelus australis</name>
    <dbReference type="NCBI Taxonomy" id="614101"/>
    <lineage>
        <taxon>Eukaryota</taxon>
        <taxon>Metazoa</taxon>
        <taxon>Ecdysozoa</taxon>
        <taxon>Arthropoda</taxon>
        <taxon>Hexapoda</taxon>
        <taxon>Insecta</taxon>
        <taxon>Pterygota</taxon>
        <taxon>Neoptera</taxon>
        <taxon>Polyneoptera</taxon>
        <taxon>Phasmatodea</taxon>
        <taxon>Verophasmatodea</taxon>
        <taxon>Anareolatae</taxon>
        <taxon>Phasmatidae</taxon>
        <taxon>Eurycanthinae</taxon>
        <taxon>Dryococelus</taxon>
    </lineage>
</organism>
<sequence length="830" mass="91963">MQSWVTRPFVPRTPATRASKMASLADIIPGCPWPTTARLRNSHPLQFTVSSVATTTCYDTLSQPMGCQLYEPDVNQTSNTFCGSIYPQRLTTASKKRAANLPPPGQSSCKDAVTPLAHHTKEKGRLQKGMAVQSSNWSKYRLIAGQYQLGSPLVDDRPIINAVKYRVVPGMVWTNRTMVSSNTNTNRTGVLAEVDIGDSLLICLKCHLKSPVCPALELRYRLFEILAFPKKVIKRAPTVLIYEKNIHFRRGLLSALKKSRSVEIPSKSINTLESVHAEQRLHEDASWCFKGKGIFKIDFLELLSSVVFKVLKISSENGFSKAPYLEMLATLVQPYSKGLALNLATGSPPNKITRSSLKVPQSRALSGDGALDVRGSVAFIDPPLLGLKRREKAPGEHEFFQTNKQKSFTYSPDFRMWESRRTMPLVGGFSRGSLISRALSFRRCSKLTSITLIGSQDLVARSSPNLFFINFSFQVLQKRVFLVWPWEASWEQGVAVLTHSHSILNITEAKRWLILRTPPTHATVRPLASHRGEPGSIPGRFSHVGIMPDDATDRRVYSGISRFPRPFIPALLHTHLTSPSPALKTSTLRAVKISSIIRFHSAYFPTWVFKLQKGGLHLQYIASPYLPNQSQYRPPIISGGNKLMTSDLRTMGPKAVTSEGHVHQSAFCVRGHIPEATRLEGSACMVLDLRCRMVTAESSIGTRSTTRTLRSSRRRGDNALIARASVTLIAPAFPSQKRRKTMQAGGALKQTKGSSGILATDGAQYQDLSNEVGGHSRQTLSPIYSKANFYTAALMLVSCELCVSWLRLRCVSVFRSFAAVPLTQAMPIKD</sequence>
<name>A0ABQ9H1A6_9NEOP</name>
<accession>A0ABQ9H1A6</accession>
<dbReference type="EMBL" id="JARBHB010000008">
    <property type="protein sequence ID" value="KAJ8878051.1"/>
    <property type="molecule type" value="Genomic_DNA"/>
</dbReference>
<gene>
    <name evidence="1" type="ORF">PR048_022514</name>
</gene>
<evidence type="ECO:0000313" key="1">
    <source>
        <dbReference type="EMBL" id="KAJ8878051.1"/>
    </source>
</evidence>
<dbReference type="Proteomes" id="UP001159363">
    <property type="component" value="Chromosome 7"/>
</dbReference>
<comment type="caution">
    <text evidence="1">The sequence shown here is derived from an EMBL/GenBank/DDBJ whole genome shotgun (WGS) entry which is preliminary data.</text>
</comment>
<protein>
    <submittedName>
        <fullName evidence="1">Uncharacterized protein</fullName>
    </submittedName>
</protein>
<keyword evidence="2" id="KW-1185">Reference proteome</keyword>
<reference evidence="1 2" key="1">
    <citation type="submission" date="2023-02" db="EMBL/GenBank/DDBJ databases">
        <title>LHISI_Scaffold_Assembly.</title>
        <authorList>
            <person name="Stuart O.P."/>
            <person name="Cleave R."/>
            <person name="Magrath M.J.L."/>
            <person name="Mikheyev A.S."/>
        </authorList>
    </citation>
    <scope>NUCLEOTIDE SEQUENCE [LARGE SCALE GENOMIC DNA]</scope>
    <source>
        <strain evidence="1">Daus_M_001</strain>
        <tissue evidence="1">Leg muscle</tissue>
    </source>
</reference>
<evidence type="ECO:0000313" key="2">
    <source>
        <dbReference type="Proteomes" id="UP001159363"/>
    </source>
</evidence>
<proteinExistence type="predicted"/>